<dbReference type="AlphaFoldDB" id="A0A2C6KD20"/>
<dbReference type="RefSeq" id="XP_067916404.1">
    <property type="nucleotide sequence ID" value="XM_068071620.1"/>
</dbReference>
<accession>A0A2C6KD20</accession>
<feature type="region of interest" description="Disordered" evidence="1">
    <location>
        <begin position="908"/>
        <end position="971"/>
    </location>
</feature>
<feature type="region of interest" description="Disordered" evidence="1">
    <location>
        <begin position="295"/>
        <end position="314"/>
    </location>
</feature>
<gene>
    <name evidence="2" type="ORF">CSUI_011522</name>
</gene>
<feature type="compositionally biased region" description="Polar residues" evidence="1">
    <location>
        <begin position="1100"/>
        <end position="1111"/>
    </location>
</feature>
<feature type="region of interest" description="Disordered" evidence="1">
    <location>
        <begin position="1"/>
        <end position="32"/>
    </location>
</feature>
<dbReference type="VEuPathDB" id="ToxoDB:CSUI_011522"/>
<dbReference type="EMBL" id="MIGC01012875">
    <property type="protein sequence ID" value="PHJ14668.1"/>
    <property type="molecule type" value="Genomic_DNA"/>
</dbReference>
<feature type="region of interest" description="Disordered" evidence="1">
    <location>
        <begin position="540"/>
        <end position="565"/>
    </location>
</feature>
<reference evidence="2 3" key="1">
    <citation type="journal article" date="2017" name="Int. J. Parasitol.">
        <title>The genome of the protozoan parasite Cystoisospora suis and a reverse vaccinology approach to identify vaccine candidates.</title>
        <authorList>
            <person name="Palmieri N."/>
            <person name="Shrestha A."/>
            <person name="Ruttkowski B."/>
            <person name="Beck T."/>
            <person name="Vogl C."/>
            <person name="Tomley F."/>
            <person name="Blake D.P."/>
            <person name="Joachim A."/>
        </authorList>
    </citation>
    <scope>NUCLEOTIDE SEQUENCE [LARGE SCALE GENOMIC DNA]</scope>
    <source>
        <strain evidence="2 3">Wien I</strain>
    </source>
</reference>
<protein>
    <submittedName>
        <fullName evidence="2">Uncharacterized protein</fullName>
    </submittedName>
</protein>
<evidence type="ECO:0000256" key="1">
    <source>
        <dbReference type="SAM" id="MobiDB-lite"/>
    </source>
</evidence>
<feature type="compositionally biased region" description="Basic and acidic residues" evidence="1">
    <location>
        <begin position="1067"/>
        <end position="1093"/>
    </location>
</feature>
<name>A0A2C6KD20_9APIC</name>
<feature type="region of interest" description="Disordered" evidence="1">
    <location>
        <begin position="425"/>
        <end position="453"/>
    </location>
</feature>
<feature type="compositionally biased region" description="Polar residues" evidence="1">
    <location>
        <begin position="1167"/>
        <end position="1181"/>
    </location>
</feature>
<comment type="caution">
    <text evidence="2">The sequence shown here is derived from an EMBL/GenBank/DDBJ whole genome shotgun (WGS) entry which is preliminary data.</text>
</comment>
<evidence type="ECO:0000313" key="2">
    <source>
        <dbReference type="EMBL" id="PHJ14668.1"/>
    </source>
</evidence>
<dbReference type="Proteomes" id="UP000221165">
    <property type="component" value="Unassembled WGS sequence"/>
</dbReference>
<feature type="compositionally biased region" description="Acidic residues" evidence="1">
    <location>
        <begin position="543"/>
        <end position="552"/>
    </location>
</feature>
<evidence type="ECO:0000313" key="3">
    <source>
        <dbReference type="Proteomes" id="UP000221165"/>
    </source>
</evidence>
<keyword evidence="3" id="KW-1185">Reference proteome</keyword>
<feature type="region of interest" description="Disordered" evidence="1">
    <location>
        <begin position="1162"/>
        <end position="1181"/>
    </location>
</feature>
<feature type="non-terminal residue" evidence="2">
    <location>
        <position position="1181"/>
    </location>
</feature>
<sequence>MCGRAIEEGDTAEDSRKSATTPGRAGLGRNRKDLSGTLQARLAITCADSPVLRRRAPVHGGDHCGIRRQVAAQALEFPTLEAGRRRSSDPPCSHEIRSGDPMIQRDYAREASRLMPNTPSLKRITKDSPSSITSDCCLQASLDGSAGPPNNGSRALEGITGLKMVFLPQAEPLAWAEGPGECKVYATGEESPADRLDSYVDTTRAGARLFPIADAEAAQSESNCVAAAEEGGVGSLLSEVLSRELQLLLCPPDEGFDGFGDRQSGGRPFAHDPTPMSTLTVTLCAREESDLEAEEEISFNDGQRTASNGRAERAQFTRGDSSMAVVCSREGAHSENIFHTVRQDSQERQADSNVIVHGAQSDAEEHPIIRVPAAEHNPSGGLQCFSEEIRGPSAAWHICPAEAFRAPSRRSSPLSIIGQQLTSRHIPGISGTGASPKDGGRVTGQSTEYGRSKADTIPAGRTFKQQRPEESIDGAGVVGAQVEDRFPSVAVGNPGAASCMATEAQVPPSATIRYLNDHNGPNSAANIVRQASCRQPIAARDEDGADVSEDDASEHKDSVHVAEDSLVYRKEPGSSRREQMRKAVATARQDQQPVTSRDCEQSRGITTSQCLRKFRKSVARAGGAVLVPCRRTRQVNTDRPGLLEFRTVCEVIPLSPHSVCPQGSDGHACSGVCRTHSAGNRMQRRQGISFGNSQDSAALQSVVGSTSPCHSDPVLSTTPALLVLGGAMISSASHGRTVVSARLAAGLGHAGATPPTGKRHRGLLRGFGCIQAATGVDGGPAAEIPSCSYLCEKQAEFALGTVVALDICRGAVAPATPRAGRRRCQFVRHNRRDLAEHSACNCREGAAGVGFKEMTHLVSRRGRQGQGGLQECEECCDTAQLRAGLGREVGVAPRHSENCEFTLVVQSNTREEDRTPGFSPALSQVATGKPPSPRGAASWPERKGSHSDERQRPLERKSLTENTSVPSGQQEATVLPVRVPGAPALAAGTRPAPTVSGVFRTDMIASTHESFSRDNRRRVARGSCSAHGSSVSDSSESVLRCRLRKDALAAFRTPPLFVEAASPGAPAREEEVQEHEVKHAGCRGKCSDDSDRGGRRRTLHTPSTSFLTSCSPLPGGISDEESQSHDTDELTEGSRPYIARPTAPLRLLPEVVADPARAQLLLRHTGGHSNPGGSSASREGL</sequence>
<feature type="compositionally biased region" description="Basic and acidic residues" evidence="1">
    <location>
        <begin position="553"/>
        <end position="565"/>
    </location>
</feature>
<feature type="compositionally biased region" description="Polar residues" evidence="1">
    <location>
        <begin position="960"/>
        <end position="971"/>
    </location>
</feature>
<feature type="region of interest" description="Disordered" evidence="1">
    <location>
        <begin position="1061"/>
        <end position="1138"/>
    </location>
</feature>
<dbReference type="GeneID" id="94434831"/>
<feature type="compositionally biased region" description="Basic and acidic residues" evidence="1">
    <location>
        <begin position="940"/>
        <end position="959"/>
    </location>
</feature>
<organism evidence="2 3">
    <name type="scientific">Cystoisospora suis</name>
    <dbReference type="NCBI Taxonomy" id="483139"/>
    <lineage>
        <taxon>Eukaryota</taxon>
        <taxon>Sar</taxon>
        <taxon>Alveolata</taxon>
        <taxon>Apicomplexa</taxon>
        <taxon>Conoidasida</taxon>
        <taxon>Coccidia</taxon>
        <taxon>Eucoccidiorida</taxon>
        <taxon>Eimeriorina</taxon>
        <taxon>Sarcocystidae</taxon>
        <taxon>Cystoisospora</taxon>
    </lineage>
</organism>
<proteinExistence type="predicted"/>